<dbReference type="CDD" id="cd01948">
    <property type="entry name" value="EAL"/>
    <property type="match status" value="1"/>
</dbReference>
<dbReference type="CDD" id="cd01949">
    <property type="entry name" value="GGDEF"/>
    <property type="match status" value="1"/>
</dbReference>
<dbReference type="SMART" id="SM00052">
    <property type="entry name" value="EAL"/>
    <property type="match status" value="1"/>
</dbReference>
<dbReference type="InterPro" id="IPR001633">
    <property type="entry name" value="EAL_dom"/>
</dbReference>
<feature type="region of interest" description="Disordered" evidence="1">
    <location>
        <begin position="495"/>
        <end position="518"/>
    </location>
</feature>
<dbReference type="NCBIfam" id="TIGR00254">
    <property type="entry name" value="GGDEF"/>
    <property type="match status" value="1"/>
</dbReference>
<protein>
    <submittedName>
        <fullName evidence="5">EAL domain-containing protein</fullName>
    </submittedName>
</protein>
<evidence type="ECO:0000259" key="4">
    <source>
        <dbReference type="PROSITE" id="PS50887"/>
    </source>
</evidence>
<dbReference type="SUPFAM" id="SSF141868">
    <property type="entry name" value="EAL domain-like"/>
    <property type="match status" value="1"/>
</dbReference>
<comment type="caution">
    <text evidence="5">The sequence shown here is derived from an EMBL/GenBank/DDBJ whole genome shotgun (WGS) entry which is preliminary data.</text>
</comment>
<dbReference type="Proteomes" id="UP000678276">
    <property type="component" value="Unassembled WGS sequence"/>
</dbReference>
<dbReference type="InterPro" id="IPR050706">
    <property type="entry name" value="Cyclic-di-GMP_PDE-like"/>
</dbReference>
<dbReference type="InterPro" id="IPR029787">
    <property type="entry name" value="Nucleotide_cyclase"/>
</dbReference>
<organism evidence="5 6">
    <name type="scientific">Jiella mangrovi</name>
    <dbReference type="NCBI Taxonomy" id="2821407"/>
    <lineage>
        <taxon>Bacteria</taxon>
        <taxon>Pseudomonadati</taxon>
        <taxon>Pseudomonadota</taxon>
        <taxon>Alphaproteobacteria</taxon>
        <taxon>Hyphomicrobiales</taxon>
        <taxon>Aurantimonadaceae</taxon>
        <taxon>Jiella</taxon>
    </lineage>
</organism>
<accession>A0ABS4BI75</accession>
<dbReference type="PANTHER" id="PTHR33121:SF79">
    <property type="entry name" value="CYCLIC DI-GMP PHOSPHODIESTERASE PDED-RELATED"/>
    <property type="match status" value="1"/>
</dbReference>
<dbReference type="InterPro" id="IPR000160">
    <property type="entry name" value="GGDEF_dom"/>
</dbReference>
<dbReference type="Pfam" id="PF00990">
    <property type="entry name" value="GGDEF"/>
    <property type="match status" value="1"/>
</dbReference>
<dbReference type="RefSeq" id="WP_209594715.1">
    <property type="nucleotide sequence ID" value="NZ_JAGJCF010000006.1"/>
</dbReference>
<keyword evidence="2" id="KW-1133">Transmembrane helix</keyword>
<proteinExistence type="predicted"/>
<dbReference type="Gene3D" id="3.20.20.450">
    <property type="entry name" value="EAL domain"/>
    <property type="match status" value="1"/>
</dbReference>
<evidence type="ECO:0000259" key="3">
    <source>
        <dbReference type="PROSITE" id="PS50883"/>
    </source>
</evidence>
<evidence type="ECO:0000313" key="5">
    <source>
        <dbReference type="EMBL" id="MBP0616237.1"/>
    </source>
</evidence>
<keyword evidence="2" id="KW-0472">Membrane</keyword>
<dbReference type="SUPFAM" id="SSF55073">
    <property type="entry name" value="Nucleotide cyclase"/>
    <property type="match status" value="1"/>
</dbReference>
<dbReference type="EMBL" id="JAGJCF010000006">
    <property type="protein sequence ID" value="MBP0616237.1"/>
    <property type="molecule type" value="Genomic_DNA"/>
</dbReference>
<reference evidence="5 6" key="1">
    <citation type="submission" date="2021-04" db="EMBL/GenBank/DDBJ databases">
        <title>Whole genome sequence of Jiella sp. KSK16Y-1.</title>
        <authorList>
            <person name="Tuo L."/>
        </authorList>
    </citation>
    <scope>NUCLEOTIDE SEQUENCE [LARGE SCALE GENOMIC DNA]</scope>
    <source>
        <strain evidence="5 6">KSK16Y-1</strain>
    </source>
</reference>
<dbReference type="PANTHER" id="PTHR33121">
    <property type="entry name" value="CYCLIC DI-GMP PHOSPHODIESTERASE PDEF"/>
    <property type="match status" value="1"/>
</dbReference>
<feature type="domain" description="EAL" evidence="3">
    <location>
        <begin position="244"/>
        <end position="492"/>
    </location>
</feature>
<gene>
    <name evidence="5" type="ORF">J6595_11650</name>
</gene>
<dbReference type="PROSITE" id="PS50887">
    <property type="entry name" value="GGDEF"/>
    <property type="match status" value="1"/>
</dbReference>
<name>A0ABS4BI75_9HYPH</name>
<dbReference type="InterPro" id="IPR043128">
    <property type="entry name" value="Rev_trsase/Diguanyl_cyclase"/>
</dbReference>
<feature type="transmembrane region" description="Helical" evidence="2">
    <location>
        <begin position="33"/>
        <end position="52"/>
    </location>
</feature>
<feature type="compositionally biased region" description="Low complexity" evidence="1">
    <location>
        <begin position="501"/>
        <end position="512"/>
    </location>
</feature>
<feature type="domain" description="GGDEF" evidence="4">
    <location>
        <begin position="104"/>
        <end position="235"/>
    </location>
</feature>
<dbReference type="PROSITE" id="PS51257">
    <property type="entry name" value="PROKAR_LIPOPROTEIN"/>
    <property type="match status" value="1"/>
</dbReference>
<dbReference type="Pfam" id="PF00563">
    <property type="entry name" value="EAL"/>
    <property type="match status" value="1"/>
</dbReference>
<evidence type="ECO:0000256" key="1">
    <source>
        <dbReference type="SAM" id="MobiDB-lite"/>
    </source>
</evidence>
<dbReference type="PROSITE" id="PS50883">
    <property type="entry name" value="EAL"/>
    <property type="match status" value="1"/>
</dbReference>
<dbReference type="InterPro" id="IPR035919">
    <property type="entry name" value="EAL_sf"/>
</dbReference>
<dbReference type="SMART" id="SM00267">
    <property type="entry name" value="GGDEF"/>
    <property type="match status" value="1"/>
</dbReference>
<keyword evidence="6" id="KW-1185">Reference proteome</keyword>
<evidence type="ECO:0000313" key="6">
    <source>
        <dbReference type="Proteomes" id="UP000678276"/>
    </source>
</evidence>
<dbReference type="Gene3D" id="3.30.70.270">
    <property type="match status" value="1"/>
</dbReference>
<keyword evidence="2" id="KW-0812">Transmembrane</keyword>
<evidence type="ECO:0000256" key="2">
    <source>
        <dbReference type="SAM" id="Phobius"/>
    </source>
</evidence>
<sequence length="518" mass="56927">MNRGFWAIVVTVAVVALLSLVTACELFELHRSVSSVLWVQLAASLAALVGLFQMRKSLRQLLAELKDAHRRQASVYRRDAVTGALNRAAFIAECERAMHNRKEGSGYFLQIDLDYLKRINDSMGHAKGDAALRHAADIAHAMAPGTVFGRLGGDEFALLVAKRPYDEALGFANRYLAQLAMTFWHEGQPMNLSASIGVAPIECDISGFDELMHHADLALYESKRKGRGQATLFTQSMLSDLRHARLIERELRAAILLDELELAYQPLFRADGALHACEALVRWRHPLRGLVPPSDFVPVAERSVMIDLLGEWVLRRACRDMLDFPGLIFGVNFAPSQFKRDSVVSMVETVLGETGADPSRLVIEITESMAMSDREDVRQRLEALRRLGVKIALDDFGAGFSGFAYLQSFPVDTIKIDRAFVSKLGTSHASDVMVTALVNVAHAYRVNVVAEGIETEEQHTLAKLAGAELFQGYLLDRPMGIAALKERYAVRTQSSGPKELASSGAASHSGPGCRAHSA</sequence>